<dbReference type="EMBL" id="PETM01000059">
    <property type="protein sequence ID" value="PIV62436.1"/>
    <property type="molecule type" value="Genomic_DNA"/>
</dbReference>
<dbReference type="InterPro" id="IPR018649">
    <property type="entry name" value="SHOCT"/>
</dbReference>
<evidence type="ECO:0000313" key="3">
    <source>
        <dbReference type="Proteomes" id="UP000230116"/>
    </source>
</evidence>
<gene>
    <name evidence="2" type="ORF">COS12_02400</name>
</gene>
<organism evidence="2 3">
    <name type="scientific">Candidatus Roizmanbacteria bacterium CG01_land_8_20_14_3_00_33_9</name>
    <dbReference type="NCBI Taxonomy" id="1974843"/>
    <lineage>
        <taxon>Bacteria</taxon>
        <taxon>Candidatus Roizmaniibacteriota</taxon>
    </lineage>
</organism>
<dbReference type="Pfam" id="PF09851">
    <property type="entry name" value="SHOCT"/>
    <property type="match status" value="1"/>
</dbReference>
<reference evidence="3" key="1">
    <citation type="submission" date="2017-09" db="EMBL/GenBank/DDBJ databases">
        <title>Depth-based differentiation of microbial function through sediment-hosted aquifers and enrichment of novel symbionts in the deep terrestrial subsurface.</title>
        <authorList>
            <person name="Probst A.J."/>
            <person name="Ladd B."/>
            <person name="Jarett J.K."/>
            <person name="Geller-Mcgrath D.E."/>
            <person name="Sieber C.M.K."/>
            <person name="Emerson J.B."/>
            <person name="Anantharaman K."/>
            <person name="Thomas B.C."/>
            <person name="Malmstrom R."/>
            <person name="Stieglmeier M."/>
            <person name="Klingl A."/>
            <person name="Woyke T."/>
            <person name="Ryan C.M."/>
            <person name="Banfield J.F."/>
        </authorList>
    </citation>
    <scope>NUCLEOTIDE SEQUENCE [LARGE SCALE GENOMIC DNA]</scope>
</reference>
<protein>
    <recommendedName>
        <fullName evidence="1">SHOCT domain-containing protein</fullName>
    </recommendedName>
</protein>
<sequence length="45" mass="5235">MIIKWIIGQHGITAKDMNATEILKERFAKGEITKKEFEEMKKVIS</sequence>
<feature type="domain" description="SHOCT" evidence="1">
    <location>
        <begin position="21"/>
        <end position="44"/>
    </location>
</feature>
<evidence type="ECO:0000313" key="2">
    <source>
        <dbReference type="EMBL" id="PIV62436.1"/>
    </source>
</evidence>
<accession>A0A2M7E3Z0</accession>
<dbReference type="Proteomes" id="UP000230116">
    <property type="component" value="Unassembled WGS sequence"/>
</dbReference>
<dbReference type="AlphaFoldDB" id="A0A2M7E3Z0"/>
<name>A0A2M7E3Z0_9BACT</name>
<proteinExistence type="predicted"/>
<evidence type="ECO:0000259" key="1">
    <source>
        <dbReference type="Pfam" id="PF09851"/>
    </source>
</evidence>
<comment type="caution">
    <text evidence="2">The sequence shown here is derived from an EMBL/GenBank/DDBJ whole genome shotgun (WGS) entry which is preliminary data.</text>
</comment>